<dbReference type="CDD" id="cd06261">
    <property type="entry name" value="TM_PBP2"/>
    <property type="match status" value="1"/>
</dbReference>
<keyword evidence="2 7" id="KW-0813">Transport</keyword>
<comment type="caution">
    <text evidence="10">The sequence shown here is derived from an EMBL/GenBank/DDBJ whole genome shotgun (WGS) entry which is preliminary data.</text>
</comment>
<comment type="similarity">
    <text evidence="7">Belongs to the binding-protein-dependent transport system permease family.</text>
</comment>
<reference evidence="10 12" key="1">
    <citation type="submission" date="2017-03" db="EMBL/GenBank/DDBJ databases">
        <title>Genome sequence of Clostridium chromiireducens DSM 23318.</title>
        <authorList>
            <person name="Poehlein A."/>
            <person name="Daniel R."/>
        </authorList>
    </citation>
    <scope>NUCLEOTIDE SEQUENCE [LARGE SCALE GENOMIC DNA]</scope>
    <source>
        <strain evidence="10 12">DSM 23318</strain>
    </source>
</reference>
<dbReference type="SUPFAM" id="SSF161098">
    <property type="entry name" value="MetI-like"/>
    <property type="match status" value="1"/>
</dbReference>
<feature type="transmembrane region" description="Helical" evidence="7">
    <location>
        <begin position="269"/>
        <end position="286"/>
    </location>
</feature>
<sequence>MRNEKGFLGKLKTYLVYAGPGTFAFFTVMIVPFIYGIYLTFTNWNGVSDAHDFIGFQNYTEVFKDGVFWNSLWLTFKYAIAAVILMNIIAFLLAYALTSGMKGQNFYRAGFFTPNLIGGIILGFIWQFLFSNILVYIGNNFNIPIFSSSWLADPTKALWTLIIVTVWQYSGYLMIIYVAGFMNVPSDILEAASIDGANGFRKLISITLPMMIPSFTVCLFLSLQRSFMVYDVNLSLTKGGPYQATEMISMHVYNKAFLSQQYGVGQAEAFVLFLIVAAISLFQVYTTKKMEVEA</sequence>
<dbReference type="OrthoDB" id="9786413at2"/>
<evidence type="ECO:0000313" key="11">
    <source>
        <dbReference type="EMBL" id="RII36276.1"/>
    </source>
</evidence>
<keyword evidence="4 7" id="KW-0812">Transmembrane</keyword>
<dbReference type="Proteomes" id="UP000656077">
    <property type="component" value="Unassembled WGS sequence"/>
</dbReference>
<comment type="subcellular location">
    <subcellularLocation>
        <location evidence="1 7">Cell membrane</location>
        <topology evidence="1 7">Multi-pass membrane protein</topology>
    </subcellularLocation>
</comment>
<dbReference type="InterPro" id="IPR035906">
    <property type="entry name" value="MetI-like_sf"/>
</dbReference>
<dbReference type="PROSITE" id="PS50928">
    <property type="entry name" value="ABC_TM1"/>
    <property type="match status" value="1"/>
</dbReference>
<feature type="transmembrane region" description="Helical" evidence="7">
    <location>
        <begin position="14"/>
        <end position="38"/>
    </location>
</feature>
<feature type="domain" description="ABC transmembrane type-1" evidence="8">
    <location>
        <begin position="72"/>
        <end position="283"/>
    </location>
</feature>
<gene>
    <name evidence="10" type="primary">araP_3</name>
    <name evidence="10" type="ORF">CLCHR_27010</name>
    <name evidence="11" type="ORF">D2A34_02525</name>
    <name evidence="9" type="ORF">GKZ28_01910</name>
</gene>
<dbReference type="STRING" id="225345.CLCHR_27010"/>
<dbReference type="InterPro" id="IPR051393">
    <property type="entry name" value="ABC_transporter_permease"/>
</dbReference>
<dbReference type="GO" id="GO:0055085">
    <property type="term" value="P:transmembrane transport"/>
    <property type="evidence" value="ECO:0007669"/>
    <property type="project" value="InterPro"/>
</dbReference>
<accession>A0A1V4IMB4</accession>
<evidence type="ECO:0000256" key="2">
    <source>
        <dbReference type="ARBA" id="ARBA00022448"/>
    </source>
</evidence>
<organism evidence="10 12">
    <name type="scientific">Clostridium chromiireducens</name>
    <dbReference type="NCBI Taxonomy" id="225345"/>
    <lineage>
        <taxon>Bacteria</taxon>
        <taxon>Bacillati</taxon>
        <taxon>Bacillota</taxon>
        <taxon>Clostridia</taxon>
        <taxon>Eubacteriales</taxon>
        <taxon>Clostridiaceae</taxon>
        <taxon>Clostridium</taxon>
    </lineage>
</organism>
<feature type="transmembrane region" description="Helical" evidence="7">
    <location>
        <begin position="157"/>
        <end position="182"/>
    </location>
</feature>
<evidence type="ECO:0000313" key="13">
    <source>
        <dbReference type="Proteomes" id="UP000265930"/>
    </source>
</evidence>
<keyword evidence="3" id="KW-1003">Cell membrane</keyword>
<dbReference type="GO" id="GO:0005886">
    <property type="term" value="C:plasma membrane"/>
    <property type="evidence" value="ECO:0007669"/>
    <property type="project" value="UniProtKB-SubCell"/>
</dbReference>
<dbReference type="InterPro" id="IPR000515">
    <property type="entry name" value="MetI-like"/>
</dbReference>
<evidence type="ECO:0000313" key="12">
    <source>
        <dbReference type="Proteomes" id="UP000191056"/>
    </source>
</evidence>
<proteinExistence type="inferred from homology"/>
<evidence type="ECO:0000256" key="7">
    <source>
        <dbReference type="RuleBase" id="RU363032"/>
    </source>
</evidence>
<dbReference type="AlphaFoldDB" id="A0A1V4IMB4"/>
<evidence type="ECO:0000256" key="6">
    <source>
        <dbReference type="ARBA" id="ARBA00023136"/>
    </source>
</evidence>
<dbReference type="Gene3D" id="1.10.3720.10">
    <property type="entry name" value="MetI-like"/>
    <property type="match status" value="1"/>
</dbReference>
<evidence type="ECO:0000259" key="8">
    <source>
        <dbReference type="PROSITE" id="PS50928"/>
    </source>
</evidence>
<dbReference type="PANTHER" id="PTHR30193:SF41">
    <property type="entry name" value="DIACETYLCHITOBIOSE UPTAKE SYSTEM PERMEASE PROTEIN NGCF"/>
    <property type="match status" value="1"/>
</dbReference>
<evidence type="ECO:0000256" key="3">
    <source>
        <dbReference type="ARBA" id="ARBA00022475"/>
    </source>
</evidence>
<dbReference type="Proteomes" id="UP000265930">
    <property type="component" value="Unassembled WGS sequence"/>
</dbReference>
<keyword evidence="12" id="KW-1185">Reference proteome</keyword>
<protein>
    <submittedName>
        <fullName evidence="9">ABC transporter permease subunit</fullName>
    </submittedName>
    <submittedName>
        <fullName evidence="10">L-arabinose transport system permease protein AraP</fullName>
    </submittedName>
    <submittedName>
        <fullName evidence="11">Sugar ABC transporter permease</fullName>
    </submittedName>
</protein>
<keyword evidence="6 7" id="KW-0472">Membrane</keyword>
<evidence type="ECO:0000313" key="10">
    <source>
        <dbReference type="EMBL" id="OPJ61033.1"/>
    </source>
</evidence>
<dbReference type="Proteomes" id="UP000191056">
    <property type="component" value="Unassembled WGS sequence"/>
</dbReference>
<keyword evidence="5 7" id="KW-1133">Transmembrane helix</keyword>
<feature type="transmembrane region" description="Helical" evidence="7">
    <location>
        <begin position="78"/>
        <end position="97"/>
    </location>
</feature>
<evidence type="ECO:0000256" key="5">
    <source>
        <dbReference type="ARBA" id="ARBA00022989"/>
    </source>
</evidence>
<dbReference type="EMBL" id="QXDJ01000001">
    <property type="protein sequence ID" value="RII36276.1"/>
    <property type="molecule type" value="Genomic_DNA"/>
</dbReference>
<reference evidence="11 13" key="2">
    <citation type="submission" date="2018-08" db="EMBL/GenBank/DDBJ databases">
        <title>Genome of Clostridium chromiireducens C1, DSM12136.</title>
        <authorList>
            <person name="Xing M."/>
            <person name="Wei Y."/>
            <person name="Ang E.L."/>
            <person name="Zhao H."/>
            <person name="Zhang Y."/>
        </authorList>
    </citation>
    <scope>NUCLEOTIDE SEQUENCE [LARGE SCALE GENOMIC DNA]</scope>
    <source>
        <strain evidence="11 13">C1</strain>
    </source>
</reference>
<dbReference type="RefSeq" id="WP_079440340.1">
    <property type="nucleotide sequence ID" value="NZ_JBLZIA010000001.1"/>
</dbReference>
<name>A0A1V4IMB4_9CLOT</name>
<reference evidence="9" key="3">
    <citation type="submission" date="2019-12" db="EMBL/GenBank/DDBJ databases">
        <title>Microbes associate with the intestines of laboratory mice.</title>
        <authorList>
            <person name="Navarre W."/>
            <person name="Wong E."/>
        </authorList>
    </citation>
    <scope>NUCLEOTIDE SEQUENCE</scope>
    <source>
        <strain evidence="9">NM79_F5</strain>
    </source>
</reference>
<dbReference type="PANTHER" id="PTHR30193">
    <property type="entry name" value="ABC TRANSPORTER PERMEASE PROTEIN"/>
    <property type="match status" value="1"/>
</dbReference>
<feature type="transmembrane region" description="Helical" evidence="7">
    <location>
        <begin position="109"/>
        <end position="137"/>
    </location>
</feature>
<evidence type="ECO:0000313" key="9">
    <source>
        <dbReference type="EMBL" id="MVX62456.1"/>
    </source>
</evidence>
<dbReference type="EMBL" id="WSRQ01000002">
    <property type="protein sequence ID" value="MVX62456.1"/>
    <property type="molecule type" value="Genomic_DNA"/>
</dbReference>
<evidence type="ECO:0000256" key="4">
    <source>
        <dbReference type="ARBA" id="ARBA00022692"/>
    </source>
</evidence>
<dbReference type="Pfam" id="PF00528">
    <property type="entry name" value="BPD_transp_1"/>
    <property type="match status" value="1"/>
</dbReference>
<evidence type="ECO:0000256" key="1">
    <source>
        <dbReference type="ARBA" id="ARBA00004651"/>
    </source>
</evidence>
<feature type="transmembrane region" description="Helical" evidence="7">
    <location>
        <begin position="203"/>
        <end position="223"/>
    </location>
</feature>
<dbReference type="EMBL" id="MZGT01000034">
    <property type="protein sequence ID" value="OPJ61033.1"/>
    <property type="molecule type" value="Genomic_DNA"/>
</dbReference>